<protein>
    <submittedName>
        <fullName evidence="1">Uncharacterized protein</fullName>
    </submittedName>
</protein>
<proteinExistence type="predicted"/>
<dbReference type="GeneID" id="24918805"/>
<evidence type="ECO:0000313" key="1">
    <source>
        <dbReference type="EMBL" id="CBK21390.2"/>
    </source>
</evidence>
<dbReference type="AlphaFoldDB" id="D8M001"/>
<sequence>MLPTSPLTCEIQEFNSEKDSFEYLTEINLVAMMPGESFMAFGTSPFNPEEDYEITTFSANHFTIKFTERSGSKSTIYAATRVIIPPPLTFMQKYGMSLLMAGLVIIQMAFRGFTTGFAPEEKPKQE</sequence>
<gene>
    <name evidence="1" type="ORF">GSBLH_T00001562001</name>
</gene>
<reference evidence="1" key="1">
    <citation type="submission" date="2010-02" db="EMBL/GenBank/DDBJ databases">
        <title>Sequencing and annotation of the Blastocystis hominis genome.</title>
        <authorList>
            <person name="Wincker P."/>
        </authorList>
    </citation>
    <scope>NUCLEOTIDE SEQUENCE</scope>
    <source>
        <strain evidence="1">Singapore isolate B</strain>
    </source>
</reference>
<dbReference type="RefSeq" id="XP_012895438.1">
    <property type="nucleotide sequence ID" value="XM_013039984.1"/>
</dbReference>
<keyword evidence="2" id="KW-1185">Reference proteome</keyword>
<accession>D8M001</accession>
<organism evidence="1">
    <name type="scientific">Blastocystis hominis</name>
    <dbReference type="NCBI Taxonomy" id="12968"/>
    <lineage>
        <taxon>Eukaryota</taxon>
        <taxon>Sar</taxon>
        <taxon>Stramenopiles</taxon>
        <taxon>Bigyra</taxon>
        <taxon>Opalozoa</taxon>
        <taxon>Opalinata</taxon>
        <taxon>Blastocystidae</taxon>
        <taxon>Blastocystis</taxon>
    </lineage>
</organism>
<name>D8M001_BLAHO</name>
<evidence type="ECO:0000313" key="2">
    <source>
        <dbReference type="Proteomes" id="UP000008312"/>
    </source>
</evidence>
<dbReference type="InParanoid" id="D8M001"/>
<dbReference type="Proteomes" id="UP000008312">
    <property type="component" value="Unassembled WGS sequence"/>
</dbReference>
<dbReference type="EMBL" id="FN668642">
    <property type="protein sequence ID" value="CBK21390.2"/>
    <property type="molecule type" value="Genomic_DNA"/>
</dbReference>